<sequence>MEATRPMEKSYLIMGYNVEFPSNKEPFPAQFALMNKVLTALKTKQHALLESPTGSGKTLALLCSILTFQKQFLLDQVMAIKKNENDPKFQEQETKKEAQKAQLRALEAQKNLMEAREQIEQARKQRQEIENNEMNANRIQESTTETVQKEEQDKR</sequence>
<dbReference type="InterPro" id="IPR027417">
    <property type="entry name" value="P-loop_NTPase"/>
</dbReference>
<dbReference type="InterPro" id="IPR045028">
    <property type="entry name" value="DinG/Rad3-like"/>
</dbReference>
<dbReference type="SUPFAM" id="SSF52540">
    <property type="entry name" value="P-loop containing nucleoside triphosphate hydrolases"/>
    <property type="match status" value="1"/>
</dbReference>
<dbReference type="GO" id="GO:1990918">
    <property type="term" value="P:double-strand break repair involved in meiotic recombination"/>
    <property type="evidence" value="ECO:0007669"/>
    <property type="project" value="TreeGrafter"/>
</dbReference>
<organism evidence="6 7">
    <name type="scientific">Peronospora destructor</name>
    <dbReference type="NCBI Taxonomy" id="86335"/>
    <lineage>
        <taxon>Eukaryota</taxon>
        <taxon>Sar</taxon>
        <taxon>Stramenopiles</taxon>
        <taxon>Oomycota</taxon>
        <taxon>Peronosporomycetes</taxon>
        <taxon>Peronosporales</taxon>
        <taxon>Peronosporaceae</taxon>
        <taxon>Peronospora</taxon>
    </lineage>
</organism>
<feature type="domain" description="Helicase ATP-binding" evidence="5">
    <location>
        <begin position="16"/>
        <end position="155"/>
    </location>
</feature>
<evidence type="ECO:0000256" key="3">
    <source>
        <dbReference type="ARBA" id="ARBA00022840"/>
    </source>
</evidence>
<dbReference type="GO" id="GO:0016787">
    <property type="term" value="F:hydrolase activity"/>
    <property type="evidence" value="ECO:0007669"/>
    <property type="project" value="UniProtKB-KW"/>
</dbReference>
<keyword evidence="1" id="KW-0547">Nucleotide-binding</keyword>
<feature type="compositionally biased region" description="Polar residues" evidence="4">
    <location>
        <begin position="132"/>
        <end position="146"/>
    </location>
</feature>
<gene>
    <name evidence="6" type="ORF">PDE001_LOCUS1262</name>
</gene>
<evidence type="ECO:0000256" key="4">
    <source>
        <dbReference type="SAM" id="MobiDB-lite"/>
    </source>
</evidence>
<accession>A0AAV0T6M3</accession>
<dbReference type="PROSITE" id="PS51193">
    <property type="entry name" value="HELICASE_ATP_BIND_2"/>
    <property type="match status" value="1"/>
</dbReference>
<dbReference type="Gene3D" id="3.40.50.300">
    <property type="entry name" value="P-loop containing nucleotide triphosphate hydrolases"/>
    <property type="match status" value="1"/>
</dbReference>
<dbReference type="GO" id="GO:0003678">
    <property type="term" value="F:DNA helicase activity"/>
    <property type="evidence" value="ECO:0007669"/>
    <property type="project" value="TreeGrafter"/>
</dbReference>
<name>A0AAV0T6M3_9STRA</name>
<evidence type="ECO:0000313" key="6">
    <source>
        <dbReference type="EMBL" id="CAI5715103.1"/>
    </source>
</evidence>
<dbReference type="AlphaFoldDB" id="A0AAV0T6M3"/>
<keyword evidence="2" id="KW-0378">Hydrolase</keyword>
<dbReference type="EMBL" id="CANTFM010000215">
    <property type="protein sequence ID" value="CAI5715103.1"/>
    <property type="molecule type" value="Genomic_DNA"/>
</dbReference>
<feature type="compositionally biased region" description="Basic and acidic residues" evidence="4">
    <location>
        <begin position="118"/>
        <end position="129"/>
    </location>
</feature>
<keyword evidence="3" id="KW-0067">ATP-binding</keyword>
<reference evidence="6" key="1">
    <citation type="submission" date="2022-12" db="EMBL/GenBank/DDBJ databases">
        <authorList>
            <person name="Webb A."/>
        </authorList>
    </citation>
    <scope>NUCLEOTIDE SEQUENCE</scope>
    <source>
        <strain evidence="6">Pd1</strain>
    </source>
</reference>
<evidence type="ECO:0000256" key="2">
    <source>
        <dbReference type="ARBA" id="ARBA00022801"/>
    </source>
</evidence>
<dbReference type="GO" id="GO:0005634">
    <property type="term" value="C:nucleus"/>
    <property type="evidence" value="ECO:0007669"/>
    <property type="project" value="TreeGrafter"/>
</dbReference>
<comment type="caution">
    <text evidence="6">The sequence shown here is derived from an EMBL/GenBank/DDBJ whole genome shotgun (WGS) entry which is preliminary data.</text>
</comment>
<dbReference type="Proteomes" id="UP001162029">
    <property type="component" value="Unassembled WGS sequence"/>
</dbReference>
<keyword evidence="7" id="KW-1185">Reference proteome</keyword>
<dbReference type="GO" id="GO:0006289">
    <property type="term" value="P:nucleotide-excision repair"/>
    <property type="evidence" value="ECO:0007669"/>
    <property type="project" value="TreeGrafter"/>
</dbReference>
<proteinExistence type="predicted"/>
<dbReference type="PANTHER" id="PTHR11472:SF47">
    <property type="entry name" value="FANCONI ANEMIA GROUP J PROTEIN"/>
    <property type="match status" value="1"/>
</dbReference>
<feature type="region of interest" description="Disordered" evidence="4">
    <location>
        <begin position="118"/>
        <end position="155"/>
    </location>
</feature>
<evidence type="ECO:0000259" key="5">
    <source>
        <dbReference type="PROSITE" id="PS51193"/>
    </source>
</evidence>
<protein>
    <recommendedName>
        <fullName evidence="5">Helicase ATP-binding domain-containing protein</fullName>
    </recommendedName>
</protein>
<evidence type="ECO:0000313" key="7">
    <source>
        <dbReference type="Proteomes" id="UP001162029"/>
    </source>
</evidence>
<dbReference type="PANTHER" id="PTHR11472">
    <property type="entry name" value="DNA REPAIR DEAD HELICASE RAD3/XP-D SUBFAMILY MEMBER"/>
    <property type="match status" value="1"/>
</dbReference>
<dbReference type="GO" id="GO:0005524">
    <property type="term" value="F:ATP binding"/>
    <property type="evidence" value="ECO:0007669"/>
    <property type="project" value="UniProtKB-KW"/>
</dbReference>
<dbReference type="InterPro" id="IPR014013">
    <property type="entry name" value="Helic_SF1/SF2_ATP-bd_DinG/Rad3"/>
</dbReference>
<evidence type="ECO:0000256" key="1">
    <source>
        <dbReference type="ARBA" id="ARBA00022741"/>
    </source>
</evidence>